<dbReference type="PROSITE" id="PS50005">
    <property type="entry name" value="TPR"/>
    <property type="match status" value="1"/>
</dbReference>
<feature type="chain" id="PRO_5038054555" evidence="3">
    <location>
        <begin position="29"/>
        <end position="257"/>
    </location>
</feature>
<dbReference type="Gene3D" id="2.30.30.40">
    <property type="entry name" value="SH3 Domains"/>
    <property type="match status" value="1"/>
</dbReference>
<organism evidence="5 6">
    <name type="scientific">Aureispira anguillae</name>
    <dbReference type="NCBI Taxonomy" id="2864201"/>
    <lineage>
        <taxon>Bacteria</taxon>
        <taxon>Pseudomonadati</taxon>
        <taxon>Bacteroidota</taxon>
        <taxon>Saprospiria</taxon>
        <taxon>Saprospirales</taxon>
        <taxon>Saprospiraceae</taxon>
        <taxon>Aureispira</taxon>
    </lineage>
</organism>
<keyword evidence="2" id="KW-0472">Membrane</keyword>
<feature type="signal peptide" evidence="3">
    <location>
        <begin position="1"/>
        <end position="28"/>
    </location>
</feature>
<evidence type="ECO:0000256" key="3">
    <source>
        <dbReference type="SAM" id="SignalP"/>
    </source>
</evidence>
<evidence type="ECO:0000259" key="4">
    <source>
        <dbReference type="Pfam" id="PF08239"/>
    </source>
</evidence>
<evidence type="ECO:0000313" key="6">
    <source>
        <dbReference type="Proteomes" id="UP001060919"/>
    </source>
</evidence>
<dbReference type="InterPro" id="IPR011990">
    <property type="entry name" value="TPR-like_helical_dom_sf"/>
</dbReference>
<dbReference type="SMART" id="SM00028">
    <property type="entry name" value="TPR"/>
    <property type="match status" value="2"/>
</dbReference>
<evidence type="ECO:0000313" key="5">
    <source>
        <dbReference type="EMBL" id="BDS14282.1"/>
    </source>
</evidence>
<dbReference type="AlphaFoldDB" id="A0A915YJD7"/>
<name>A0A915YJD7_9BACT</name>
<keyword evidence="3" id="KW-0732">Signal</keyword>
<keyword evidence="2" id="KW-1133">Transmembrane helix</keyword>
<dbReference type="Pfam" id="PF00515">
    <property type="entry name" value="TPR_1"/>
    <property type="match status" value="1"/>
</dbReference>
<proteinExistence type="predicted"/>
<gene>
    <name evidence="5" type="ORF">AsAng_0050610</name>
</gene>
<dbReference type="SUPFAM" id="SSF48452">
    <property type="entry name" value="TPR-like"/>
    <property type="match status" value="1"/>
</dbReference>
<dbReference type="Proteomes" id="UP001060919">
    <property type="component" value="Chromosome"/>
</dbReference>
<feature type="domain" description="SH3b" evidence="4">
    <location>
        <begin position="207"/>
        <end position="254"/>
    </location>
</feature>
<protein>
    <submittedName>
        <fullName evidence="5">SH3 domain-containing protein</fullName>
    </submittedName>
</protein>
<dbReference type="InterPro" id="IPR019734">
    <property type="entry name" value="TPR_rpt"/>
</dbReference>
<dbReference type="Gene3D" id="1.25.40.10">
    <property type="entry name" value="Tetratricopeptide repeat domain"/>
    <property type="match status" value="1"/>
</dbReference>
<dbReference type="Pfam" id="PF08239">
    <property type="entry name" value="SH3_3"/>
    <property type="match status" value="1"/>
</dbReference>
<dbReference type="KEGG" id="aup:AsAng_0050610"/>
<keyword evidence="6" id="KW-1185">Reference proteome</keyword>
<sequence>MFQLQMVPNNLFYLYSLLFFFVSQSVQAADSTAIIYANALQAQNNSQHQKAIELYEQILDTKQVSANLYNNLGLAYNNNKQLGMAIVQFERALKIAPNNSDAQHNLLAAQQRILENFKAQEPLFFIRWWNNTIHSLSSTSWALVFLTFIFLGAGSLGAWKMTQQQSLRTISIALLFFAIFPLIWGFQQKDSESNRYAAIIVKQQVGLRPTPALSSQEIELIFEGVKVVIIEEQESWVHIQLPNNLIGWVPAKMVERI</sequence>
<dbReference type="EMBL" id="AP026867">
    <property type="protein sequence ID" value="BDS14282.1"/>
    <property type="molecule type" value="Genomic_DNA"/>
</dbReference>
<feature type="transmembrane region" description="Helical" evidence="2">
    <location>
        <begin position="140"/>
        <end position="159"/>
    </location>
</feature>
<dbReference type="InterPro" id="IPR003646">
    <property type="entry name" value="SH3-like_bac-type"/>
</dbReference>
<evidence type="ECO:0000256" key="2">
    <source>
        <dbReference type="SAM" id="Phobius"/>
    </source>
</evidence>
<keyword evidence="1" id="KW-0802">TPR repeat</keyword>
<feature type="repeat" description="TPR" evidence="1">
    <location>
        <begin position="66"/>
        <end position="99"/>
    </location>
</feature>
<reference evidence="5" key="1">
    <citation type="submission" date="2022-09" db="EMBL/GenBank/DDBJ databases">
        <title>Aureispira anguillicida sp. nov., isolated from Leptocephalus of Japanese eel Anguilla japonica.</title>
        <authorList>
            <person name="Yuasa K."/>
            <person name="Mekata T."/>
            <person name="Ikunari K."/>
        </authorList>
    </citation>
    <scope>NUCLEOTIDE SEQUENCE</scope>
    <source>
        <strain evidence="5">EL160426</strain>
    </source>
</reference>
<accession>A0A915YJD7</accession>
<dbReference type="PROSITE" id="PS50293">
    <property type="entry name" value="TPR_REGION"/>
    <property type="match status" value="1"/>
</dbReference>
<evidence type="ECO:0000256" key="1">
    <source>
        <dbReference type="PROSITE-ProRule" id="PRU00339"/>
    </source>
</evidence>
<feature type="transmembrane region" description="Helical" evidence="2">
    <location>
        <begin position="166"/>
        <end position="186"/>
    </location>
</feature>
<dbReference type="RefSeq" id="WP_264789505.1">
    <property type="nucleotide sequence ID" value="NZ_AP026867.1"/>
</dbReference>
<keyword evidence="2" id="KW-0812">Transmembrane</keyword>